<dbReference type="SUPFAM" id="SSF50985">
    <property type="entry name" value="RCC1/BLIP-II"/>
    <property type="match status" value="3"/>
</dbReference>
<dbReference type="InterPro" id="IPR000408">
    <property type="entry name" value="Reg_chr_condens"/>
</dbReference>
<organism evidence="6 7">
    <name type="scientific">Geoanaerobacter pelophilus</name>
    <dbReference type="NCBI Taxonomy" id="60036"/>
    <lineage>
        <taxon>Bacteria</taxon>
        <taxon>Pseudomonadati</taxon>
        <taxon>Thermodesulfobacteriota</taxon>
        <taxon>Desulfuromonadia</taxon>
        <taxon>Geobacterales</taxon>
        <taxon>Geobacteraceae</taxon>
        <taxon>Geoanaerobacter</taxon>
    </lineage>
</organism>
<dbReference type="InterPro" id="IPR058923">
    <property type="entry name" value="RCC1-like_dom"/>
</dbReference>
<dbReference type="PANTHER" id="PTHR22870:SF408">
    <property type="entry name" value="OS09G0560450 PROTEIN"/>
    <property type="match status" value="1"/>
</dbReference>
<dbReference type="RefSeq" id="WP_214170228.1">
    <property type="nucleotide sequence ID" value="NZ_JAHCVJ010000001.1"/>
</dbReference>
<dbReference type="PANTHER" id="PTHR22870">
    <property type="entry name" value="REGULATOR OF CHROMOSOME CONDENSATION"/>
    <property type="match status" value="1"/>
</dbReference>
<keyword evidence="1" id="KW-0677">Repeat</keyword>
<feature type="domain" description="GH29D-like beta-sandwich" evidence="3">
    <location>
        <begin position="732"/>
        <end position="804"/>
    </location>
</feature>
<dbReference type="InterPro" id="IPR013783">
    <property type="entry name" value="Ig-like_fold"/>
</dbReference>
<protein>
    <submittedName>
        <fullName evidence="6">Chitobiase/beta-hexosaminidase C-terminal domain-containing protein</fullName>
    </submittedName>
</protein>
<feature type="domain" description="RCC1-like" evidence="5">
    <location>
        <begin position="130"/>
        <end position="370"/>
    </location>
</feature>
<dbReference type="Gene3D" id="2.60.40.10">
    <property type="entry name" value="Immunoglobulins"/>
    <property type="match status" value="2"/>
</dbReference>
<dbReference type="Gene3D" id="2.130.10.30">
    <property type="entry name" value="Regulator of chromosome condensation 1/beta-lactamase-inhibitor protein II"/>
    <property type="match status" value="3"/>
</dbReference>
<keyword evidence="7" id="KW-1185">Reference proteome</keyword>
<sequence>MIASILVTLCLTLGFSFSARAETPPDIAAGKYHTATLKSDGTVWTWGDNVNGQLGDGTYLDRSSPVPVSQLTGVVGIATGGFHTIAVKGNGTVWAWGNNGSGRLGNGSTTQRNTPVQVTGLTGMIAAGGGYAHTVALKNDGTVWAWGRNLEGELGIGSFSEMNTSPVKVSGLTGVTAIASGDMHCLALKSDGTVWAWGANGYGQLGDGGVVNSSLPVQVSGLSQVVAIAAGGYHSLALMQDGTVKAWGYNFNGQLGDGTVSNRSTPVAVSVLSGVLKVTAGYSHSLAIMADGTVQGWGWNTYGQLGDGSTQDRRLAVPVSGLSGARLLAGGYGHSVAMKHNGQVVAWGNNGYGRLGDGTFGQQTVPVRINGLNGPLSLSVGHYHSSAIASDGSVWAWGRNSEGELGDGTTAMKSIPAKLSGLTAFTAVAAGGYHTVALKGDGTVFSWGYNINGQLGDGTLTDRISPVQVSGLSGVIAVATGCDHSVALKSDGTVWVWGDNYYGQLGDGTTTDRNTPVPVSGLEGVVAIAAGSYHTVALKNDGTVWAWGYNNSGQLGDGTTIDRHTPVQVSGISGVSAIAAGCYHTLAILSGGVLKTWGDNTYGQLGDGTQTGRLAPGDVSGLTNVVVINGGGYHSVAIKSDGTIWLWGENAEGQLGNGTFTGSLVPVTLSSLSGVAAISAGYFNTVAVLGDGTVWGWGDNLYGQVGDGNGSMLPHNSLINLDSVAPVASATPGGGAFAESVSVTLGCSDTGTGCTALYYTLDGTSPTFPVSGSTELYLSPLNLVDNGTIAFIATDLAGNVSAVQRQAYSVLHYFPLTIQLGGTGGGRVTVLPSPPGIGCSTNCSQSFVDGTIVTVTAMADDSSVFRSWTGCGSVVGAACTVTVSSMRSVSVEFARTPSAVISGKPATTTNQVSAEFIFYSDDPGATFECRLDNSEWSACASPQSYSALTDAVHSFSVRGVDAAGDRTANPPVWSWTVDTVPADTSFAVTPPTQSNSTGGSFTFAATEAGATFECQLDSANWSGCSNPFSFSGLTAGSHTLQARSIDLAGNIDPSPASYSWIIDTTAPVTYITDKPKSPVNQTSGTISFISSEAGSTFQCKLDSGQYGPCTSPYSFSNLSGGSHVFMVRAIDPAGNVDNSLLGCSWTIDITPPNTTVTAQPVNPSNKVSGGIGFTSNESGSTYECSLDNAAFTSCTSPYFFSGLSNGTHQFQVRAKDLAGNLDQSPAVVSWTIDTVWPDTSIISAPPLTSVENSGSFTFSATEAGVRYECSLNGGAFASCSNPYSFSGLANGLHVLQVRAIDTAGNLDLTPAVYSWTINVPPLPCNAMIGSSCYPSITSAYNSIQSPGTAKILVKGVVLTEETLVQHDVAVTIEGGYDETFAARPEGTITVIAGSFTVGLGSVVIDTLEIR</sequence>
<dbReference type="PROSITE" id="PS50012">
    <property type="entry name" value="RCC1_3"/>
    <property type="match status" value="13"/>
</dbReference>
<evidence type="ECO:0000256" key="1">
    <source>
        <dbReference type="ARBA" id="ARBA00022737"/>
    </source>
</evidence>
<evidence type="ECO:0000259" key="3">
    <source>
        <dbReference type="Pfam" id="PF13290"/>
    </source>
</evidence>
<evidence type="ECO:0000313" key="6">
    <source>
        <dbReference type="EMBL" id="MBT0663490.1"/>
    </source>
</evidence>
<dbReference type="PRINTS" id="PR00633">
    <property type="entry name" value="RCCNDNSATION"/>
</dbReference>
<keyword evidence="2" id="KW-0732">Signal</keyword>
<dbReference type="InterPro" id="IPR009091">
    <property type="entry name" value="RCC1/BLIP-II"/>
</dbReference>
<evidence type="ECO:0000259" key="5">
    <source>
        <dbReference type="Pfam" id="PF25390"/>
    </source>
</evidence>
<feature type="signal peptide" evidence="2">
    <location>
        <begin position="1"/>
        <end position="21"/>
    </location>
</feature>
<feature type="domain" description="Bacterial repeat" evidence="4">
    <location>
        <begin position="837"/>
        <end position="895"/>
    </location>
</feature>
<evidence type="ECO:0000313" key="7">
    <source>
        <dbReference type="Proteomes" id="UP000811899"/>
    </source>
</evidence>
<gene>
    <name evidence="6" type="ORF">KI809_04165</name>
</gene>
<dbReference type="Pfam" id="PF18998">
    <property type="entry name" value="Flg_new_2"/>
    <property type="match status" value="1"/>
</dbReference>
<dbReference type="Proteomes" id="UP000811899">
    <property type="component" value="Unassembled WGS sequence"/>
</dbReference>
<name>A0AAW4L4H0_9BACT</name>
<feature type="domain" description="RCC1-like" evidence="5">
    <location>
        <begin position="374"/>
        <end position="667"/>
    </location>
</feature>
<dbReference type="InterPro" id="IPR051210">
    <property type="entry name" value="Ub_ligase/GEF_domain"/>
</dbReference>
<dbReference type="InterPro" id="IPR044060">
    <property type="entry name" value="Bacterial_rp_domain"/>
</dbReference>
<dbReference type="Pfam" id="PF13290">
    <property type="entry name" value="CHB_HEX_C_1"/>
    <property type="match status" value="1"/>
</dbReference>
<accession>A0AAW4L4H0</accession>
<dbReference type="EMBL" id="JAHCVJ010000001">
    <property type="protein sequence ID" value="MBT0663490.1"/>
    <property type="molecule type" value="Genomic_DNA"/>
</dbReference>
<evidence type="ECO:0000259" key="4">
    <source>
        <dbReference type="Pfam" id="PF18998"/>
    </source>
</evidence>
<feature type="chain" id="PRO_5043330192" evidence="2">
    <location>
        <begin position="22"/>
        <end position="1410"/>
    </location>
</feature>
<dbReference type="Pfam" id="PF13540">
    <property type="entry name" value="RCC1_2"/>
    <property type="match status" value="1"/>
</dbReference>
<evidence type="ECO:0000256" key="2">
    <source>
        <dbReference type="SAM" id="SignalP"/>
    </source>
</evidence>
<reference evidence="6 7" key="1">
    <citation type="submission" date="2021-05" db="EMBL/GenBank/DDBJ databases">
        <title>The draft genome of Geobacter pelophilus DSM 12255.</title>
        <authorList>
            <person name="Xu Z."/>
            <person name="Masuda Y."/>
            <person name="Itoh H."/>
            <person name="Senoo K."/>
        </authorList>
    </citation>
    <scope>NUCLEOTIDE SEQUENCE [LARGE SCALE GENOMIC DNA]</scope>
    <source>
        <strain evidence="6 7">DSM 12255</strain>
    </source>
</reference>
<dbReference type="Pfam" id="PF25390">
    <property type="entry name" value="WD40_RLD"/>
    <property type="match status" value="2"/>
</dbReference>
<proteinExistence type="predicted"/>
<dbReference type="PROSITE" id="PS00626">
    <property type="entry name" value="RCC1_2"/>
    <property type="match status" value="9"/>
</dbReference>
<dbReference type="InterPro" id="IPR059177">
    <property type="entry name" value="GH29D-like_dom"/>
</dbReference>
<comment type="caution">
    <text evidence="6">The sequence shown here is derived from an EMBL/GenBank/DDBJ whole genome shotgun (WGS) entry which is preliminary data.</text>
</comment>
<dbReference type="Pfam" id="PF00415">
    <property type="entry name" value="RCC1"/>
    <property type="match status" value="1"/>
</dbReference>